<evidence type="ECO:0000313" key="2">
    <source>
        <dbReference type="EMBL" id="CAB5011664.1"/>
    </source>
</evidence>
<organism evidence="2">
    <name type="scientific">freshwater metagenome</name>
    <dbReference type="NCBI Taxonomy" id="449393"/>
    <lineage>
        <taxon>unclassified sequences</taxon>
        <taxon>metagenomes</taxon>
        <taxon>ecological metagenomes</taxon>
    </lineage>
</organism>
<sequence>MAAARGSSPRGRGRVSEGSITAFQADVARLFFALPETGSFLLAGGLALVAHGLTDRPTEDLDAFTSKAGDVSKAAEAFVRAAIEKQWTVDRVQESETFVRLSVAGEAALIVDIALDSPPDLPPTMSILGPTFAPKELAARKLLALFDRAMPRDFVDLFRLVRHWDRDELMSMAASIDTGFDVAAFATAMRQLDRYRNEDIPIAAAELPELRSYFHAWVDDLASAGRSGHQQSREDS</sequence>
<reference evidence="2" key="1">
    <citation type="submission" date="2020-05" db="EMBL/GenBank/DDBJ databases">
        <authorList>
            <person name="Chiriac C."/>
            <person name="Salcher M."/>
            <person name="Ghai R."/>
            <person name="Kavagutti S V."/>
        </authorList>
    </citation>
    <scope>NUCLEOTIDE SEQUENCE</scope>
</reference>
<dbReference type="EMBL" id="CAFBOM010000286">
    <property type="protein sequence ID" value="CAB5000070.1"/>
    <property type="molecule type" value="Genomic_DNA"/>
</dbReference>
<dbReference type="Gene3D" id="3.30.460.40">
    <property type="match status" value="1"/>
</dbReference>
<dbReference type="Pfam" id="PF08843">
    <property type="entry name" value="AbiEii"/>
    <property type="match status" value="1"/>
</dbReference>
<protein>
    <submittedName>
        <fullName evidence="2">Unannotated protein</fullName>
    </submittedName>
</protein>
<dbReference type="EMBL" id="CAFBPD010000149">
    <property type="protein sequence ID" value="CAB5011664.1"/>
    <property type="molecule type" value="Genomic_DNA"/>
</dbReference>
<proteinExistence type="predicted"/>
<name>A0A6J7QBG6_9ZZZZ</name>
<accession>A0A6J7QBG6</accession>
<gene>
    <name evidence="1" type="ORF">UFOPK3957_01521</name>
    <name evidence="2" type="ORF">UFOPK4061_00900</name>
</gene>
<dbReference type="AlphaFoldDB" id="A0A6J7QBG6"/>
<evidence type="ECO:0000313" key="1">
    <source>
        <dbReference type="EMBL" id="CAB5000070.1"/>
    </source>
</evidence>
<dbReference type="InterPro" id="IPR014942">
    <property type="entry name" value="AbiEii"/>
</dbReference>